<dbReference type="PROSITE" id="PS50052">
    <property type="entry name" value="GUANYLATE_KINASE_2"/>
    <property type="match status" value="1"/>
</dbReference>
<evidence type="ECO:0000256" key="12">
    <source>
        <dbReference type="ARBA" id="ARBA00048594"/>
    </source>
</evidence>
<feature type="binding site" evidence="13">
    <location>
        <begin position="30"/>
        <end position="37"/>
    </location>
    <ligand>
        <name>ATP</name>
        <dbReference type="ChEBI" id="CHEBI:30616"/>
    </ligand>
</feature>
<dbReference type="SUPFAM" id="SSF52540">
    <property type="entry name" value="P-loop containing nucleoside triphosphate hydrolases"/>
    <property type="match status" value="1"/>
</dbReference>
<evidence type="ECO:0000256" key="8">
    <source>
        <dbReference type="ARBA" id="ARBA00022741"/>
    </source>
</evidence>
<comment type="caution">
    <text evidence="15">The sequence shown here is derived from an EMBL/GenBank/DDBJ whole genome shotgun (WGS) entry which is preliminary data.</text>
</comment>
<dbReference type="NCBIfam" id="TIGR03263">
    <property type="entry name" value="guanyl_kin"/>
    <property type="match status" value="1"/>
</dbReference>
<keyword evidence="16" id="KW-1185">Reference proteome</keyword>
<evidence type="ECO:0000256" key="10">
    <source>
        <dbReference type="ARBA" id="ARBA00022840"/>
    </source>
</evidence>
<dbReference type="FunFam" id="3.30.63.10:FF:000005">
    <property type="entry name" value="Guanylate kinase"/>
    <property type="match status" value="1"/>
</dbReference>
<keyword evidence="7 13" id="KW-0808">Transferase</keyword>
<dbReference type="InterPro" id="IPR008144">
    <property type="entry name" value="Guanylate_kin-like_dom"/>
</dbReference>
<sequence length="222" mass="25008">MLWDLIVIRLLIKLSDLKNNMQGNLFIVSAPSGAGKTSLVHALLACNQEIKLSVSYTTRTPRPGETEGKDYHFIDHANFLAMQKHGDFLEYAEVYGNLYGTSKSWIETEISKGNDILLEIDWQGAAQIRLAFSDCISIFILPPSLKALESRLQARGQDEPYVIMQRLNAAKEDIAHVGEFDYVIINDQLEIALQQLNAVVVATGLRRDRQLARQHTLIDQLQ</sequence>
<dbReference type="HAMAP" id="MF_00328">
    <property type="entry name" value="Guanylate_kinase"/>
    <property type="match status" value="1"/>
</dbReference>
<evidence type="ECO:0000256" key="5">
    <source>
        <dbReference type="ARBA" id="ARBA00016296"/>
    </source>
</evidence>
<evidence type="ECO:0000256" key="11">
    <source>
        <dbReference type="ARBA" id="ARBA00030128"/>
    </source>
</evidence>
<gene>
    <name evidence="13 15" type="primary">gmk</name>
    <name evidence="15" type="ORF">NTGZN8_280029</name>
</gene>
<dbReference type="CDD" id="cd00071">
    <property type="entry name" value="GMPK"/>
    <property type="match status" value="1"/>
</dbReference>
<dbReference type="GO" id="GO:0004385">
    <property type="term" value="F:GMP kinase activity"/>
    <property type="evidence" value="ECO:0007669"/>
    <property type="project" value="UniProtKB-UniRule"/>
</dbReference>
<dbReference type="EC" id="2.7.4.8" evidence="4 13"/>
<evidence type="ECO:0000256" key="9">
    <source>
        <dbReference type="ARBA" id="ARBA00022777"/>
    </source>
</evidence>
<evidence type="ECO:0000256" key="13">
    <source>
        <dbReference type="HAMAP-Rule" id="MF_00328"/>
    </source>
</evidence>
<accession>A0A916F9R1</accession>
<organism evidence="15 16">
    <name type="scientific">Candidatus Nitrotoga fabula</name>
    <dbReference type="NCBI Taxonomy" id="2182327"/>
    <lineage>
        <taxon>Bacteria</taxon>
        <taxon>Pseudomonadati</taxon>
        <taxon>Pseudomonadota</taxon>
        <taxon>Betaproteobacteria</taxon>
        <taxon>Nitrosomonadales</taxon>
        <taxon>Gallionellaceae</taxon>
        <taxon>Candidatus Nitrotoga</taxon>
    </lineage>
</organism>
<evidence type="ECO:0000256" key="7">
    <source>
        <dbReference type="ARBA" id="ARBA00022679"/>
    </source>
</evidence>
<dbReference type="GO" id="GO:0005829">
    <property type="term" value="C:cytosol"/>
    <property type="evidence" value="ECO:0007669"/>
    <property type="project" value="TreeGrafter"/>
</dbReference>
<name>A0A916F9R1_9PROT</name>
<reference evidence="15" key="1">
    <citation type="submission" date="2021-02" db="EMBL/GenBank/DDBJ databases">
        <authorList>
            <person name="Han P."/>
        </authorList>
    </citation>
    <scope>NUCLEOTIDE SEQUENCE</scope>
    <source>
        <strain evidence="15">Candidatus Nitrotoga sp. ZN8</strain>
    </source>
</reference>
<comment type="similarity">
    <text evidence="3 13">Belongs to the guanylate kinase family.</text>
</comment>
<dbReference type="PANTHER" id="PTHR23117:SF13">
    <property type="entry name" value="GUANYLATE KINASE"/>
    <property type="match status" value="1"/>
</dbReference>
<evidence type="ECO:0000313" key="16">
    <source>
        <dbReference type="Proteomes" id="UP000675882"/>
    </source>
</evidence>
<keyword evidence="9 13" id="KW-0418">Kinase</keyword>
<evidence type="ECO:0000256" key="2">
    <source>
        <dbReference type="ARBA" id="ARBA00004496"/>
    </source>
</evidence>
<evidence type="ECO:0000256" key="6">
    <source>
        <dbReference type="ARBA" id="ARBA00022490"/>
    </source>
</evidence>
<evidence type="ECO:0000256" key="4">
    <source>
        <dbReference type="ARBA" id="ARBA00012961"/>
    </source>
</evidence>
<dbReference type="InterPro" id="IPR020590">
    <property type="entry name" value="Guanylate_kinase_CS"/>
</dbReference>
<dbReference type="InterPro" id="IPR008145">
    <property type="entry name" value="GK/Ca_channel_bsu"/>
</dbReference>
<dbReference type="InterPro" id="IPR027417">
    <property type="entry name" value="P-loop_NTPase"/>
</dbReference>
<evidence type="ECO:0000256" key="3">
    <source>
        <dbReference type="ARBA" id="ARBA00005790"/>
    </source>
</evidence>
<keyword evidence="6 13" id="KW-0963">Cytoplasm</keyword>
<dbReference type="PROSITE" id="PS00856">
    <property type="entry name" value="GUANYLATE_KINASE_1"/>
    <property type="match status" value="1"/>
</dbReference>
<evidence type="ECO:0000313" key="15">
    <source>
        <dbReference type="EMBL" id="CAE6717082.1"/>
    </source>
</evidence>
<dbReference type="SMART" id="SM00072">
    <property type="entry name" value="GuKc"/>
    <property type="match status" value="1"/>
</dbReference>
<feature type="domain" description="Guanylate kinase-like" evidence="14">
    <location>
        <begin position="23"/>
        <end position="201"/>
    </location>
</feature>
<dbReference type="Gene3D" id="3.30.63.10">
    <property type="entry name" value="Guanylate Kinase phosphate binding domain"/>
    <property type="match status" value="1"/>
</dbReference>
<comment type="catalytic activity">
    <reaction evidence="12 13">
        <text>GMP + ATP = GDP + ADP</text>
        <dbReference type="Rhea" id="RHEA:20780"/>
        <dbReference type="ChEBI" id="CHEBI:30616"/>
        <dbReference type="ChEBI" id="CHEBI:58115"/>
        <dbReference type="ChEBI" id="CHEBI:58189"/>
        <dbReference type="ChEBI" id="CHEBI:456216"/>
        <dbReference type="EC" id="2.7.4.8"/>
    </reaction>
</comment>
<evidence type="ECO:0000259" key="14">
    <source>
        <dbReference type="PROSITE" id="PS50052"/>
    </source>
</evidence>
<dbReference type="GO" id="GO:0005524">
    <property type="term" value="F:ATP binding"/>
    <property type="evidence" value="ECO:0007669"/>
    <property type="project" value="UniProtKB-UniRule"/>
</dbReference>
<protein>
    <recommendedName>
        <fullName evidence="5 13">Guanylate kinase</fullName>
        <ecNumber evidence="4 13">2.7.4.8</ecNumber>
    </recommendedName>
    <alternativeName>
        <fullName evidence="11 13">GMP kinase</fullName>
    </alternativeName>
</protein>
<dbReference type="AlphaFoldDB" id="A0A916F9R1"/>
<dbReference type="Gene3D" id="3.40.50.300">
    <property type="entry name" value="P-loop containing nucleotide triphosphate hydrolases"/>
    <property type="match status" value="1"/>
</dbReference>
<proteinExistence type="inferred from homology"/>
<dbReference type="PANTHER" id="PTHR23117">
    <property type="entry name" value="GUANYLATE KINASE-RELATED"/>
    <property type="match status" value="1"/>
</dbReference>
<dbReference type="EMBL" id="CAJNBL010000021">
    <property type="protein sequence ID" value="CAE6717082.1"/>
    <property type="molecule type" value="Genomic_DNA"/>
</dbReference>
<keyword evidence="10 13" id="KW-0067">ATP-binding</keyword>
<dbReference type="Proteomes" id="UP000675882">
    <property type="component" value="Unassembled WGS sequence"/>
</dbReference>
<comment type="subcellular location">
    <subcellularLocation>
        <location evidence="2 13">Cytoplasm</location>
    </subcellularLocation>
</comment>
<evidence type="ECO:0000256" key="1">
    <source>
        <dbReference type="ARBA" id="ARBA00003531"/>
    </source>
</evidence>
<comment type="function">
    <text evidence="1 13">Essential for recycling GMP and indirectly, cGMP.</text>
</comment>
<keyword evidence="8 13" id="KW-0547">Nucleotide-binding</keyword>
<dbReference type="InterPro" id="IPR017665">
    <property type="entry name" value="Guanylate_kinase"/>
</dbReference>
<dbReference type="Pfam" id="PF00625">
    <property type="entry name" value="Guanylate_kin"/>
    <property type="match status" value="1"/>
</dbReference>